<feature type="domain" description="Knr4/Smi1-like" evidence="1">
    <location>
        <begin position="5"/>
        <end position="117"/>
    </location>
</feature>
<dbReference type="InterPro" id="IPR018958">
    <property type="entry name" value="Knr4/Smi1-like_dom"/>
</dbReference>
<accession>A0A2W6NCV7</accession>
<evidence type="ECO:0000313" key="2">
    <source>
        <dbReference type="EMBL" id="PZT53807.1"/>
    </source>
</evidence>
<evidence type="ECO:0000259" key="1">
    <source>
        <dbReference type="Pfam" id="PF09346"/>
    </source>
</evidence>
<organism evidence="2 3">
    <name type="scientific">Paenibacillus silvae</name>
    <dbReference type="NCBI Taxonomy" id="1325358"/>
    <lineage>
        <taxon>Bacteria</taxon>
        <taxon>Bacillati</taxon>
        <taxon>Bacillota</taxon>
        <taxon>Bacilli</taxon>
        <taxon>Bacillales</taxon>
        <taxon>Paenibacillaceae</taxon>
        <taxon>Paenibacillus</taxon>
    </lineage>
</organism>
<dbReference type="Gene3D" id="3.40.1580.10">
    <property type="entry name" value="SMI1/KNR4-like"/>
    <property type="match status" value="1"/>
</dbReference>
<dbReference type="Pfam" id="PF09346">
    <property type="entry name" value="SMI1_KNR4"/>
    <property type="match status" value="1"/>
</dbReference>
<dbReference type="Proteomes" id="UP000249204">
    <property type="component" value="Unassembled WGS sequence"/>
</dbReference>
<comment type="caution">
    <text evidence="2">The sequence shown here is derived from an EMBL/GenBank/DDBJ whole genome shotgun (WGS) entry which is preliminary data.</text>
</comment>
<dbReference type="AlphaFoldDB" id="A0A2W6NCV7"/>
<evidence type="ECO:0000313" key="3">
    <source>
        <dbReference type="Proteomes" id="UP000249204"/>
    </source>
</evidence>
<dbReference type="SUPFAM" id="SSF160631">
    <property type="entry name" value="SMI1/KNR4-like"/>
    <property type="match status" value="1"/>
</dbReference>
<proteinExistence type="predicted"/>
<name>A0A2W6NCV7_9BACL</name>
<dbReference type="RefSeq" id="WP_111272015.1">
    <property type="nucleotide sequence ID" value="NZ_QKWW01000061.1"/>
</dbReference>
<dbReference type="InterPro" id="IPR037883">
    <property type="entry name" value="Knr4/Smi1-like_sf"/>
</dbReference>
<reference evidence="2 3" key="1">
    <citation type="submission" date="2018-06" db="EMBL/GenBank/DDBJ databases">
        <title>Isolation of heavy metals resistant Paenibacillus silvae NC2 from Gold-Copper mine in ZiJin, China.</title>
        <authorList>
            <person name="Xu J."/>
            <person name="Mazhar H.S."/>
            <person name="Rensing C."/>
        </authorList>
    </citation>
    <scope>NUCLEOTIDE SEQUENCE [LARGE SCALE GENOMIC DNA]</scope>
    <source>
        <strain evidence="2 3">NC2</strain>
    </source>
</reference>
<gene>
    <name evidence="2" type="ORF">DN757_20365</name>
</gene>
<protein>
    <recommendedName>
        <fullName evidence="1">Knr4/Smi1-like domain-containing protein</fullName>
    </recommendedName>
</protein>
<dbReference type="EMBL" id="QKWW01000061">
    <property type="protein sequence ID" value="PZT53807.1"/>
    <property type="molecule type" value="Genomic_DNA"/>
</dbReference>
<sequence length="154" mass="17567">MNDADATVTRIQQRYGIIFPQDYLEFIRLHDGASFDLMQGTEVEDWDIRFHALDNQFIANNAELVDEVNPDPQRIIPIAWSVSSGNNYLLDFRQNEESPPVLLMEHEMAMVREDAESEAETSEEAQQLMEENVQPLAAHFGAFAALLQPRSSLE</sequence>